<name>A0A1H4KLH7_9BACT</name>
<evidence type="ECO:0000256" key="1">
    <source>
        <dbReference type="SAM" id="Phobius"/>
    </source>
</evidence>
<keyword evidence="1" id="KW-0472">Membrane</keyword>
<evidence type="ECO:0000313" key="3">
    <source>
        <dbReference type="Proteomes" id="UP000182409"/>
    </source>
</evidence>
<keyword evidence="1" id="KW-1133">Transmembrane helix</keyword>
<accession>A0A1H4KLH7</accession>
<evidence type="ECO:0000313" key="2">
    <source>
        <dbReference type="EMBL" id="SEB58955.1"/>
    </source>
</evidence>
<organism evidence="2 3">
    <name type="scientific">Terriglobus roseus</name>
    <dbReference type="NCBI Taxonomy" id="392734"/>
    <lineage>
        <taxon>Bacteria</taxon>
        <taxon>Pseudomonadati</taxon>
        <taxon>Acidobacteriota</taxon>
        <taxon>Terriglobia</taxon>
        <taxon>Terriglobales</taxon>
        <taxon>Acidobacteriaceae</taxon>
        <taxon>Terriglobus</taxon>
    </lineage>
</organism>
<gene>
    <name evidence="2" type="ORF">SAMN05443244_1240</name>
</gene>
<feature type="transmembrane region" description="Helical" evidence="1">
    <location>
        <begin position="93"/>
        <end position="110"/>
    </location>
</feature>
<feature type="transmembrane region" description="Helical" evidence="1">
    <location>
        <begin position="33"/>
        <end position="53"/>
    </location>
</feature>
<dbReference type="EMBL" id="FNSD01000001">
    <property type="protein sequence ID" value="SEB58955.1"/>
    <property type="molecule type" value="Genomic_DNA"/>
</dbReference>
<dbReference type="Proteomes" id="UP000182409">
    <property type="component" value="Unassembled WGS sequence"/>
</dbReference>
<proteinExistence type="predicted"/>
<feature type="transmembrane region" description="Helical" evidence="1">
    <location>
        <begin position="62"/>
        <end position="87"/>
    </location>
</feature>
<sequence>MRMLDRIFGWLMVAAALLHSFGAWTAYRSQHEMLLWALTAGLAELYLAGMNLIRAERRHDLVLARLCVFGNLSWLLVVVCFAGLIGHFFERRVLIQFVITTVLLGMSLRARNRSRPM</sequence>
<keyword evidence="1" id="KW-0812">Transmembrane</keyword>
<protein>
    <submittedName>
        <fullName evidence="2">Uncharacterized protein</fullName>
    </submittedName>
</protein>
<dbReference type="AlphaFoldDB" id="A0A1H4KLH7"/>
<reference evidence="2 3" key="1">
    <citation type="submission" date="2016-10" db="EMBL/GenBank/DDBJ databases">
        <authorList>
            <person name="de Groot N.N."/>
        </authorList>
    </citation>
    <scope>NUCLEOTIDE SEQUENCE [LARGE SCALE GENOMIC DNA]</scope>
    <source>
        <strain evidence="2 3">AB35.6</strain>
    </source>
</reference>